<name>A0A5J5CI47_9PERO</name>
<dbReference type="EMBL" id="VOFY01000021">
    <property type="protein sequence ID" value="KAA8581522.1"/>
    <property type="molecule type" value="Genomic_DNA"/>
</dbReference>
<sequence length="69" mass="7845">MLAVRCLLFAAVCARYAVTGLRERVSVEERLPPAEELVQPKRLLQQIHSQEELLHSRLDTRVKNYTAGA</sequence>
<keyword evidence="1" id="KW-0732">Signal</keyword>
<feature type="chain" id="PRO_5023810347" evidence="1">
    <location>
        <begin position="21"/>
        <end position="69"/>
    </location>
</feature>
<evidence type="ECO:0000313" key="3">
    <source>
        <dbReference type="Proteomes" id="UP000327493"/>
    </source>
</evidence>
<accession>A0A5J5CI47</accession>
<proteinExistence type="predicted"/>
<comment type="caution">
    <text evidence="2">The sequence shown here is derived from an EMBL/GenBank/DDBJ whole genome shotgun (WGS) entry which is preliminary data.</text>
</comment>
<feature type="non-terminal residue" evidence="2">
    <location>
        <position position="69"/>
    </location>
</feature>
<feature type="signal peptide" evidence="1">
    <location>
        <begin position="1"/>
        <end position="20"/>
    </location>
</feature>
<dbReference type="Proteomes" id="UP000327493">
    <property type="component" value="Chromosome 21"/>
</dbReference>
<organism evidence="2 3">
    <name type="scientific">Etheostoma spectabile</name>
    <name type="common">orangethroat darter</name>
    <dbReference type="NCBI Taxonomy" id="54343"/>
    <lineage>
        <taxon>Eukaryota</taxon>
        <taxon>Metazoa</taxon>
        <taxon>Chordata</taxon>
        <taxon>Craniata</taxon>
        <taxon>Vertebrata</taxon>
        <taxon>Euteleostomi</taxon>
        <taxon>Actinopterygii</taxon>
        <taxon>Neopterygii</taxon>
        <taxon>Teleostei</taxon>
        <taxon>Neoteleostei</taxon>
        <taxon>Acanthomorphata</taxon>
        <taxon>Eupercaria</taxon>
        <taxon>Perciformes</taxon>
        <taxon>Percoidei</taxon>
        <taxon>Percidae</taxon>
        <taxon>Etheostomatinae</taxon>
        <taxon>Etheostoma</taxon>
    </lineage>
</organism>
<keyword evidence="3" id="KW-1185">Reference proteome</keyword>
<dbReference type="AlphaFoldDB" id="A0A5J5CI47"/>
<evidence type="ECO:0000313" key="2">
    <source>
        <dbReference type="EMBL" id="KAA8581522.1"/>
    </source>
</evidence>
<evidence type="ECO:0000256" key="1">
    <source>
        <dbReference type="SAM" id="SignalP"/>
    </source>
</evidence>
<protein>
    <submittedName>
        <fullName evidence="2">Uncharacterized protein</fullName>
    </submittedName>
</protein>
<gene>
    <name evidence="2" type="ORF">FQN60_003103</name>
</gene>
<reference evidence="2 3" key="1">
    <citation type="submission" date="2019-08" db="EMBL/GenBank/DDBJ databases">
        <title>A chromosome-level genome assembly, high-density linkage maps, and genome scans reveal the genomic architecture of hybrid incompatibilities underlying speciation via character displacement in darters (Percidae: Etheostominae).</title>
        <authorList>
            <person name="Moran R.L."/>
            <person name="Catchen J.M."/>
            <person name="Fuller R.C."/>
        </authorList>
    </citation>
    <scope>NUCLEOTIDE SEQUENCE [LARGE SCALE GENOMIC DNA]</scope>
    <source>
        <strain evidence="2">EspeVRDwgs_2016</strain>
        <tissue evidence="2">Muscle</tissue>
    </source>
</reference>